<evidence type="ECO:0000313" key="4">
    <source>
        <dbReference type="Proteomes" id="UP001158045"/>
    </source>
</evidence>
<organism evidence="3 4">
    <name type="scientific">Fusibacter bizertensis</name>
    <dbReference type="NCBI Taxonomy" id="1488331"/>
    <lineage>
        <taxon>Bacteria</taxon>
        <taxon>Bacillati</taxon>
        <taxon>Bacillota</taxon>
        <taxon>Clostridia</taxon>
        <taxon>Eubacteriales</taxon>
        <taxon>Eubacteriales Family XII. Incertae Sedis</taxon>
        <taxon>Fusibacter</taxon>
    </lineage>
</organism>
<feature type="coiled-coil region" evidence="1">
    <location>
        <begin position="29"/>
        <end position="90"/>
    </location>
</feature>
<keyword evidence="4" id="KW-1185">Reference proteome</keyword>
<feature type="chain" id="PRO_5045840944" evidence="2">
    <location>
        <begin position="21"/>
        <end position="112"/>
    </location>
</feature>
<protein>
    <submittedName>
        <fullName evidence="3">Uncharacterized protein</fullName>
    </submittedName>
</protein>
<proteinExistence type="predicted"/>
<accession>A0ABT6N987</accession>
<keyword evidence="1" id="KW-0175">Coiled coil</keyword>
<name>A0ABT6N987_9FIRM</name>
<evidence type="ECO:0000256" key="2">
    <source>
        <dbReference type="SAM" id="SignalP"/>
    </source>
</evidence>
<dbReference type="RefSeq" id="WP_281092778.1">
    <property type="nucleotide sequence ID" value="NZ_JARYZI010000001.1"/>
</dbReference>
<sequence>MKKILLFCLMISLLMMPSFAEKYSEDENNTNMLESADKLKQIINTLENNLEYNTYQDQQNNQNQQTYLNNNDMIKQAELLQKVIKELEAISPPMIYNHIKYKGSHFLFFHMK</sequence>
<reference evidence="3 4" key="1">
    <citation type="submission" date="2023-04" db="EMBL/GenBank/DDBJ databases">
        <title>Fusibacter bizertensis strain WBS, isolated from littoral bottom sediments of the Arctic seas - biochemical and genomic analysis.</title>
        <authorList>
            <person name="Brioukhanov A.L."/>
        </authorList>
    </citation>
    <scope>NUCLEOTIDE SEQUENCE [LARGE SCALE GENOMIC DNA]</scope>
    <source>
        <strain evidence="3 4">WBS</strain>
    </source>
</reference>
<dbReference type="EMBL" id="JARYZI010000001">
    <property type="protein sequence ID" value="MDH8676979.1"/>
    <property type="molecule type" value="Genomic_DNA"/>
</dbReference>
<feature type="signal peptide" evidence="2">
    <location>
        <begin position="1"/>
        <end position="20"/>
    </location>
</feature>
<keyword evidence="2" id="KW-0732">Signal</keyword>
<dbReference type="Proteomes" id="UP001158045">
    <property type="component" value="Unassembled WGS sequence"/>
</dbReference>
<comment type="caution">
    <text evidence="3">The sequence shown here is derived from an EMBL/GenBank/DDBJ whole genome shotgun (WGS) entry which is preliminary data.</text>
</comment>
<evidence type="ECO:0000313" key="3">
    <source>
        <dbReference type="EMBL" id="MDH8676979.1"/>
    </source>
</evidence>
<gene>
    <name evidence="3" type="ORF">QE109_02405</name>
</gene>
<evidence type="ECO:0000256" key="1">
    <source>
        <dbReference type="SAM" id="Coils"/>
    </source>
</evidence>